<keyword evidence="1" id="KW-0175">Coiled coil</keyword>
<dbReference type="SUPFAM" id="SSF51261">
    <property type="entry name" value="Duplicated hybrid motif"/>
    <property type="match status" value="1"/>
</dbReference>
<evidence type="ECO:0000259" key="2">
    <source>
        <dbReference type="Pfam" id="PF01551"/>
    </source>
</evidence>
<dbReference type="InterPro" id="IPR016047">
    <property type="entry name" value="M23ase_b-sheet_dom"/>
</dbReference>
<protein>
    <recommendedName>
        <fullName evidence="2">M23ase beta-sheet core domain-containing protein</fullName>
    </recommendedName>
</protein>
<feature type="coiled-coil region" evidence="1">
    <location>
        <begin position="17"/>
        <end position="128"/>
    </location>
</feature>
<dbReference type="PANTHER" id="PTHR21666:SF270">
    <property type="entry name" value="MUREIN HYDROLASE ACTIVATOR ENVC"/>
    <property type="match status" value="1"/>
</dbReference>
<dbReference type="PANTHER" id="PTHR21666">
    <property type="entry name" value="PEPTIDASE-RELATED"/>
    <property type="match status" value="1"/>
</dbReference>
<dbReference type="Gene3D" id="2.70.70.10">
    <property type="entry name" value="Glucose Permease (Domain IIA)"/>
    <property type="match status" value="1"/>
</dbReference>
<dbReference type="InterPro" id="IPR050570">
    <property type="entry name" value="Cell_wall_metabolism_enzyme"/>
</dbReference>
<dbReference type="Proteomes" id="UP000177362">
    <property type="component" value="Unassembled WGS sequence"/>
</dbReference>
<dbReference type="EMBL" id="MHQJ01000019">
    <property type="protein sequence ID" value="OHA01334.1"/>
    <property type="molecule type" value="Genomic_DNA"/>
</dbReference>
<dbReference type="AlphaFoldDB" id="A0A1G2KPZ5"/>
<name>A0A1G2KPZ5_9BACT</name>
<accession>A0A1G2KPZ5</accession>
<dbReference type="CDD" id="cd12797">
    <property type="entry name" value="M23_peptidase"/>
    <property type="match status" value="1"/>
</dbReference>
<gene>
    <name evidence="3" type="ORF">A3C11_00535</name>
</gene>
<organism evidence="3 4">
    <name type="scientific">Candidatus Sungbacteria bacterium RIFCSPHIGHO2_02_FULL_49_12</name>
    <dbReference type="NCBI Taxonomy" id="1802271"/>
    <lineage>
        <taxon>Bacteria</taxon>
        <taxon>Candidatus Sungiibacteriota</taxon>
    </lineage>
</organism>
<reference evidence="3 4" key="1">
    <citation type="journal article" date="2016" name="Nat. Commun.">
        <title>Thousands of microbial genomes shed light on interconnected biogeochemical processes in an aquifer system.</title>
        <authorList>
            <person name="Anantharaman K."/>
            <person name="Brown C.T."/>
            <person name="Hug L.A."/>
            <person name="Sharon I."/>
            <person name="Castelle C.J."/>
            <person name="Probst A.J."/>
            <person name="Thomas B.C."/>
            <person name="Singh A."/>
            <person name="Wilkins M.J."/>
            <person name="Karaoz U."/>
            <person name="Brodie E.L."/>
            <person name="Williams K.H."/>
            <person name="Hubbard S.S."/>
            <person name="Banfield J.F."/>
        </authorList>
    </citation>
    <scope>NUCLEOTIDE SEQUENCE [LARGE SCALE GENOMIC DNA]</scope>
</reference>
<dbReference type="GO" id="GO:0004222">
    <property type="term" value="F:metalloendopeptidase activity"/>
    <property type="evidence" value="ECO:0007669"/>
    <property type="project" value="TreeGrafter"/>
</dbReference>
<evidence type="ECO:0000313" key="4">
    <source>
        <dbReference type="Proteomes" id="UP000177362"/>
    </source>
</evidence>
<dbReference type="Pfam" id="PF01551">
    <property type="entry name" value="Peptidase_M23"/>
    <property type="match status" value="1"/>
</dbReference>
<proteinExistence type="predicted"/>
<dbReference type="Gene3D" id="6.10.250.3150">
    <property type="match status" value="1"/>
</dbReference>
<evidence type="ECO:0000256" key="1">
    <source>
        <dbReference type="SAM" id="Coils"/>
    </source>
</evidence>
<feature type="coiled-coil region" evidence="1">
    <location>
        <begin position="210"/>
        <end position="244"/>
    </location>
</feature>
<evidence type="ECO:0000313" key="3">
    <source>
        <dbReference type="EMBL" id="OHA01334.1"/>
    </source>
</evidence>
<comment type="caution">
    <text evidence="3">The sequence shown here is derived from an EMBL/GenBank/DDBJ whole genome shotgun (WGS) entry which is preliminary data.</text>
</comment>
<dbReference type="STRING" id="1802271.A3C11_00535"/>
<feature type="domain" description="M23ase beta-sheet core" evidence="2">
    <location>
        <begin position="303"/>
        <end position="396"/>
    </location>
</feature>
<sequence length="431" mass="47723">MLLYPSLGQADSVSSTVAVDQQQISDLQKQIDEKNQEIKKLEEIAKTYRDTIAATAEQAQTLRGDLAKINSAIAKLQNEIRLNQQKIQKTNLEIQRLKLQIDDTTEEVNAKRSQLAVLIVKLDALENEPPLQVLLKNERLSDYFGYIEMVKSIETSIYASMTELRTLTRELAAHQSQSESKAKELKQYAGALGDAQKLQVIEKQEKNRVLTETQSQEKKYQELLADTKRRQKALEDEILSYEAALHFTLDPSLLPTPSEGVLRWPVPAASSTLFQCDRTVMAFVTQCFGNTAFAKAGAYSGKGHNGVDFRASAGTEIYAAESGTVRAVGDTDAACRRVSYGKWVLIDHPNNLSTLYAHLSLIKINPGQSVARGELIAYSGKTGYATGPHLHFSVFARNAVEIGQLKSKICGTIMTLPLSPLNGYLNPLDYL</sequence>
<dbReference type="InterPro" id="IPR011055">
    <property type="entry name" value="Dup_hybrid_motif"/>
</dbReference>